<keyword evidence="8" id="KW-0547">Nucleotide-binding</keyword>
<dbReference type="EMBL" id="CAOF01000133">
    <property type="protein sequence ID" value="CCO47928.1"/>
    <property type="molecule type" value="Genomic_DNA"/>
</dbReference>
<evidence type="ECO:0000256" key="6">
    <source>
        <dbReference type="ARBA" id="ARBA00022679"/>
    </source>
</evidence>
<dbReference type="RefSeq" id="WP_022612576.1">
    <property type="nucleotide sequence ID" value="NZ_LK391965.1"/>
</dbReference>
<dbReference type="Gene3D" id="6.10.340.10">
    <property type="match status" value="1"/>
</dbReference>
<keyword evidence="14 20" id="KW-0472">Membrane</keyword>
<dbReference type="PROSITE" id="PS50109">
    <property type="entry name" value="HIS_KIN"/>
    <property type="match status" value="1"/>
</dbReference>
<dbReference type="SUPFAM" id="SSF52172">
    <property type="entry name" value="CheY-like"/>
    <property type="match status" value="1"/>
</dbReference>
<dbReference type="PRINTS" id="PR00344">
    <property type="entry name" value="BCTRLSENSOR"/>
</dbReference>
<dbReference type="Gene3D" id="1.10.287.130">
    <property type="match status" value="1"/>
</dbReference>
<dbReference type="Gene3D" id="1.20.120.160">
    <property type="entry name" value="HPT domain"/>
    <property type="match status" value="1"/>
</dbReference>
<evidence type="ECO:0000313" key="26">
    <source>
        <dbReference type="Proteomes" id="UP000018211"/>
    </source>
</evidence>
<comment type="catalytic activity">
    <reaction evidence="1">
        <text>ATP + protein L-histidine = ADP + protein N-phospho-L-histidine.</text>
        <dbReference type="EC" id="2.7.13.3"/>
    </reaction>
</comment>
<sequence length="978" mass="107437">MLLSPSSIGRRLLYSFIAIASLMVMASLIGIAGFSLVAKTERQLADNAIPAMLEARQVSELSSRIVYSAQLLANSESPTEVKRYGQTLFAELNQLLTHIKLLGSDAFDSTLLDRLESNVQNIIDNLAELGLAVEKRLKLNDDIGDSVEYMRLKADELEGLARTQVLNSSTVAVANVAHVYDLLESNNSEAAYNALDTLVEVDMDLTERLHELHLLALRLLTQIEEVKSVTVFSRIQELKNQFDSNLTIMERRVRSVEDPTRSVKMSGLIDELQANSQIFEMLMQRYQNEELASSLNARTHGLFAELNNIVGRLVDESNQSSTEAIENVSKTLSMAQWTLILLSMLGLSIVGIIIWRVVYQSVVVRLNQYSSALLNVAEGKLELDIDVKGKDELADMGRAIIVARDTAKTLKVVAEGEAEAKQELERHKEHLEEIVDQRTQELKHTNQKLNVEVLNHAKARNEAERANRAKSAFLATISHEIRTPLNGVLGTASLLKETSLSEEQLKYTDIINRSGSSLLSIINDVLDYSKIEAGHLKVAQHNFDLVSMVGDISQLLSSRATEKGLNLYQEVDPGIGRYFLGDSVRISQVLTNLIGNAIKFTEQGEVDVYVGRDTNRPNHIYFEVSDTGIGIEETALDTLFEAFTQASGGEGKVGGTGLGLAICKKLIQAMCGVIGVHSEPGEGSRFWFSLPLPVGEEPEDSQEPAILSTCRKANVLLVEDNPVNCLVAEGFLEHLGHTVMTATKGEDAKLLMRKHSFDIGLLDINLPDCNGVDLLAELRRIEQQNLAETGGELTPMIAVSAHVFSEEVAEYLASGFDAFVPKPIEKEFLANTLAQVLEGQVPDVAVGIRESDFSSTEPKLVTENVTPEFDLLDVSVIRQDASVLGKEKVMSWIEIFKQSSAQDWENISLAFEAGDETEVKSHAHKLKGSAASLGLTALREALAEIESSSDPLALLRGERDAIKSLLDNSVEALQALEL</sequence>
<keyword evidence="11" id="KW-0067">ATP-binding</keyword>
<evidence type="ECO:0000313" key="25">
    <source>
        <dbReference type="EMBL" id="CCO47928.1"/>
    </source>
</evidence>
<evidence type="ECO:0000256" key="15">
    <source>
        <dbReference type="ARBA" id="ARBA00064003"/>
    </source>
</evidence>
<keyword evidence="5 18" id="KW-0597">Phosphoprotein</keyword>
<evidence type="ECO:0000256" key="12">
    <source>
        <dbReference type="ARBA" id="ARBA00022989"/>
    </source>
</evidence>
<dbReference type="Pfam" id="PF02518">
    <property type="entry name" value="HATPase_c"/>
    <property type="match status" value="1"/>
</dbReference>
<dbReference type="Gene3D" id="3.40.50.2300">
    <property type="match status" value="1"/>
</dbReference>
<evidence type="ECO:0000256" key="16">
    <source>
        <dbReference type="ARBA" id="ARBA00068150"/>
    </source>
</evidence>
<comment type="subunit">
    <text evidence="15">At low DSF concentrations, interacts with RpfF.</text>
</comment>
<dbReference type="InterPro" id="IPR036890">
    <property type="entry name" value="HATPase_C_sf"/>
</dbReference>
<keyword evidence="9" id="KW-0418">Kinase</keyword>
<keyword evidence="12 20" id="KW-1133">Transmembrane helix</keyword>
<feature type="modified residue" description="Phosphohistidine" evidence="17">
    <location>
        <position position="924"/>
    </location>
</feature>
<evidence type="ECO:0000256" key="8">
    <source>
        <dbReference type="ARBA" id="ARBA00022741"/>
    </source>
</evidence>
<evidence type="ECO:0000256" key="3">
    <source>
        <dbReference type="ARBA" id="ARBA00012438"/>
    </source>
</evidence>
<dbReference type="SUPFAM" id="SSF55874">
    <property type="entry name" value="ATPase domain of HSP90 chaperone/DNA topoisomerase II/histidine kinase"/>
    <property type="match status" value="1"/>
</dbReference>
<dbReference type="InterPro" id="IPR037952">
    <property type="entry name" value="Sensor_TorS"/>
</dbReference>
<dbReference type="CDD" id="cd17546">
    <property type="entry name" value="REC_hyHK_CKI1_RcsC-like"/>
    <property type="match status" value="1"/>
</dbReference>
<dbReference type="InterPro" id="IPR003661">
    <property type="entry name" value="HisK_dim/P_dom"/>
</dbReference>
<evidence type="ECO:0000256" key="2">
    <source>
        <dbReference type="ARBA" id="ARBA00004651"/>
    </source>
</evidence>
<dbReference type="CDD" id="cd00088">
    <property type="entry name" value="HPT"/>
    <property type="match status" value="1"/>
</dbReference>
<evidence type="ECO:0000259" key="24">
    <source>
        <dbReference type="PROSITE" id="PS50894"/>
    </source>
</evidence>
<dbReference type="AlphaFoldDB" id="A0AAV2VU66"/>
<dbReference type="InterPro" id="IPR003594">
    <property type="entry name" value="HATPase_dom"/>
</dbReference>
<feature type="domain" description="Histidine kinase" evidence="21">
    <location>
        <begin position="476"/>
        <end position="694"/>
    </location>
</feature>
<dbReference type="InterPro" id="IPR001789">
    <property type="entry name" value="Sig_transdc_resp-reg_receiver"/>
</dbReference>
<dbReference type="InterPro" id="IPR005467">
    <property type="entry name" value="His_kinase_dom"/>
</dbReference>
<comment type="caution">
    <text evidence="25">The sequence shown here is derived from an EMBL/GenBank/DDBJ whole genome shotgun (WGS) entry which is preliminary data.</text>
</comment>
<evidence type="ECO:0000259" key="22">
    <source>
        <dbReference type="PROSITE" id="PS50110"/>
    </source>
</evidence>
<keyword evidence="19" id="KW-0175">Coiled coil</keyword>
<dbReference type="PANTHER" id="PTHR45339">
    <property type="entry name" value="HYBRID SIGNAL TRANSDUCTION HISTIDINE KINASE J"/>
    <property type="match status" value="1"/>
</dbReference>
<protein>
    <recommendedName>
        <fullName evidence="16">Sensory/regulatory protein RpfC</fullName>
        <ecNumber evidence="3">2.7.13.3</ecNumber>
    </recommendedName>
</protein>
<keyword evidence="4" id="KW-1003">Cell membrane</keyword>
<keyword evidence="13" id="KW-0902">Two-component regulatory system</keyword>
<dbReference type="InterPro" id="IPR036097">
    <property type="entry name" value="HisK_dim/P_sf"/>
</dbReference>
<feature type="coiled-coil region" evidence="19">
    <location>
        <begin position="413"/>
        <end position="448"/>
    </location>
</feature>
<dbReference type="InterPro" id="IPR008207">
    <property type="entry name" value="Sig_transdc_His_kin_Hpt_dom"/>
</dbReference>
<evidence type="ECO:0000256" key="1">
    <source>
        <dbReference type="ARBA" id="ARBA00000085"/>
    </source>
</evidence>
<dbReference type="GO" id="GO:0005524">
    <property type="term" value="F:ATP binding"/>
    <property type="evidence" value="ECO:0007669"/>
    <property type="project" value="UniProtKB-KW"/>
</dbReference>
<evidence type="ECO:0000256" key="7">
    <source>
        <dbReference type="ARBA" id="ARBA00022692"/>
    </source>
</evidence>
<dbReference type="CDD" id="cd16172">
    <property type="entry name" value="TorS_sensor_domain"/>
    <property type="match status" value="1"/>
</dbReference>
<evidence type="ECO:0000256" key="9">
    <source>
        <dbReference type="ARBA" id="ARBA00022777"/>
    </source>
</evidence>
<evidence type="ECO:0000256" key="17">
    <source>
        <dbReference type="PROSITE-ProRule" id="PRU00110"/>
    </source>
</evidence>
<proteinExistence type="predicted"/>
<dbReference type="InterPro" id="IPR003660">
    <property type="entry name" value="HAMP_dom"/>
</dbReference>
<dbReference type="FunFam" id="3.30.565.10:FF:000010">
    <property type="entry name" value="Sensor histidine kinase RcsC"/>
    <property type="match status" value="1"/>
</dbReference>
<evidence type="ECO:0000259" key="21">
    <source>
        <dbReference type="PROSITE" id="PS50109"/>
    </source>
</evidence>
<dbReference type="InterPro" id="IPR014302">
    <property type="entry name" value="Sig_transdc_His_kinase_TorS"/>
</dbReference>
<dbReference type="SUPFAM" id="SSF47384">
    <property type="entry name" value="Homodimeric domain of signal transducing histidine kinase"/>
    <property type="match status" value="1"/>
</dbReference>
<dbReference type="GO" id="GO:0016787">
    <property type="term" value="F:hydrolase activity"/>
    <property type="evidence" value="ECO:0007669"/>
    <property type="project" value="UniProtKB-KW"/>
</dbReference>
<feature type="modified residue" description="4-aspartylphosphate" evidence="18">
    <location>
        <position position="763"/>
    </location>
</feature>
<evidence type="ECO:0000256" key="5">
    <source>
        <dbReference type="ARBA" id="ARBA00022553"/>
    </source>
</evidence>
<evidence type="ECO:0000256" key="20">
    <source>
        <dbReference type="SAM" id="Phobius"/>
    </source>
</evidence>
<reference evidence="25 26" key="1">
    <citation type="journal article" date="2013" name="ISME J.">
        <title>Comparative genomics of pathogenic lineages of Vibrio nigripulchritudo identifies virulence-associated traits.</title>
        <authorList>
            <person name="Goudenege D."/>
            <person name="Labreuche Y."/>
            <person name="Krin E."/>
            <person name="Ansquer D."/>
            <person name="Mangenot S."/>
            <person name="Calteau A."/>
            <person name="Medigue C."/>
            <person name="Mazel D."/>
            <person name="Polz M.F."/>
            <person name="Le Roux F."/>
        </authorList>
    </citation>
    <scope>NUCLEOTIDE SEQUENCE [LARGE SCALE GENOMIC DNA]</scope>
    <source>
        <strain evidence="25 26">SOn1</strain>
    </source>
</reference>
<evidence type="ECO:0000256" key="18">
    <source>
        <dbReference type="PROSITE-ProRule" id="PRU00169"/>
    </source>
</evidence>
<feature type="domain" description="Response regulatory" evidence="22">
    <location>
        <begin position="714"/>
        <end position="837"/>
    </location>
</feature>
<dbReference type="FunFam" id="1.10.287.130:FF:000002">
    <property type="entry name" value="Two-component osmosensing histidine kinase"/>
    <property type="match status" value="1"/>
</dbReference>
<keyword evidence="6" id="KW-0808">Transferase</keyword>
<name>A0AAV2VU66_9VIBR</name>
<feature type="transmembrane region" description="Helical" evidence="20">
    <location>
        <begin position="339"/>
        <end position="358"/>
    </location>
</feature>
<dbReference type="Pfam" id="PF00512">
    <property type="entry name" value="HisKA"/>
    <property type="match status" value="1"/>
</dbReference>
<dbReference type="Proteomes" id="UP000018211">
    <property type="component" value="Unassembled WGS sequence"/>
</dbReference>
<evidence type="ECO:0000259" key="23">
    <source>
        <dbReference type="PROSITE" id="PS50885"/>
    </source>
</evidence>
<dbReference type="EC" id="2.7.13.3" evidence="3"/>
<dbReference type="GO" id="GO:0005886">
    <property type="term" value="C:plasma membrane"/>
    <property type="evidence" value="ECO:0007669"/>
    <property type="project" value="UniProtKB-SubCell"/>
</dbReference>
<feature type="domain" description="HPt" evidence="24">
    <location>
        <begin position="885"/>
        <end position="978"/>
    </location>
</feature>
<evidence type="ECO:0000256" key="10">
    <source>
        <dbReference type="ARBA" id="ARBA00022801"/>
    </source>
</evidence>
<dbReference type="PROSITE" id="PS50894">
    <property type="entry name" value="HPT"/>
    <property type="match status" value="1"/>
</dbReference>
<dbReference type="InterPro" id="IPR011006">
    <property type="entry name" value="CheY-like_superfamily"/>
</dbReference>
<evidence type="ECO:0000256" key="13">
    <source>
        <dbReference type="ARBA" id="ARBA00023012"/>
    </source>
</evidence>
<dbReference type="Pfam" id="PF00072">
    <property type="entry name" value="Response_reg"/>
    <property type="match status" value="1"/>
</dbReference>
<dbReference type="Gene3D" id="3.30.565.10">
    <property type="entry name" value="Histidine kinase-like ATPase, C-terminal domain"/>
    <property type="match status" value="1"/>
</dbReference>
<dbReference type="CDD" id="cd00082">
    <property type="entry name" value="HisKA"/>
    <property type="match status" value="1"/>
</dbReference>
<gene>
    <name evidence="25" type="ORF">VIBNISOn1_410081</name>
</gene>
<dbReference type="PROSITE" id="PS50885">
    <property type="entry name" value="HAMP"/>
    <property type="match status" value="1"/>
</dbReference>
<dbReference type="Pfam" id="PF21689">
    <property type="entry name" value="TorS_sensor_domain"/>
    <property type="match status" value="1"/>
</dbReference>
<dbReference type="PANTHER" id="PTHR45339:SF1">
    <property type="entry name" value="HYBRID SIGNAL TRANSDUCTION HISTIDINE KINASE J"/>
    <property type="match status" value="1"/>
</dbReference>
<accession>A0AAV2VU66</accession>
<dbReference type="Pfam" id="PF01627">
    <property type="entry name" value="Hpt"/>
    <property type="match status" value="1"/>
</dbReference>
<evidence type="ECO:0000256" key="19">
    <source>
        <dbReference type="SAM" id="Coils"/>
    </source>
</evidence>
<evidence type="ECO:0000256" key="11">
    <source>
        <dbReference type="ARBA" id="ARBA00022840"/>
    </source>
</evidence>
<dbReference type="SMART" id="SM00387">
    <property type="entry name" value="HATPase_c"/>
    <property type="match status" value="1"/>
</dbReference>
<comment type="subcellular location">
    <subcellularLocation>
        <location evidence="2">Cell membrane</location>
        <topology evidence="2">Multi-pass membrane protein</topology>
    </subcellularLocation>
</comment>
<dbReference type="InterPro" id="IPR036641">
    <property type="entry name" value="HPT_dom_sf"/>
</dbReference>
<dbReference type="SUPFAM" id="SSF47226">
    <property type="entry name" value="Histidine-containing phosphotransfer domain, HPT domain"/>
    <property type="match status" value="1"/>
</dbReference>
<dbReference type="CDD" id="cd16922">
    <property type="entry name" value="HATPase_EvgS-ArcB-TorS-like"/>
    <property type="match status" value="1"/>
</dbReference>
<evidence type="ECO:0000256" key="4">
    <source>
        <dbReference type="ARBA" id="ARBA00022475"/>
    </source>
</evidence>
<dbReference type="Gene3D" id="1.20.58.920">
    <property type="match status" value="1"/>
</dbReference>
<organism evidence="25 26">
    <name type="scientific">Vibrio nigripulchritudo SOn1</name>
    <dbReference type="NCBI Taxonomy" id="1238450"/>
    <lineage>
        <taxon>Bacteria</taxon>
        <taxon>Pseudomonadati</taxon>
        <taxon>Pseudomonadota</taxon>
        <taxon>Gammaproteobacteria</taxon>
        <taxon>Vibrionales</taxon>
        <taxon>Vibrionaceae</taxon>
        <taxon>Vibrio</taxon>
    </lineage>
</organism>
<dbReference type="PIRSF" id="PIRSF036437">
    <property type="entry name" value="HK_TorS"/>
    <property type="match status" value="1"/>
</dbReference>
<dbReference type="InterPro" id="IPR004358">
    <property type="entry name" value="Sig_transdc_His_kin-like_C"/>
</dbReference>
<dbReference type="NCBIfam" id="TIGR02956">
    <property type="entry name" value="TMAO_torS"/>
    <property type="match status" value="1"/>
</dbReference>
<keyword evidence="10" id="KW-0378">Hydrolase</keyword>
<feature type="transmembrane region" description="Helical" evidence="20">
    <location>
        <begin position="12"/>
        <end position="37"/>
    </location>
</feature>
<evidence type="ECO:0000256" key="14">
    <source>
        <dbReference type="ARBA" id="ARBA00023136"/>
    </source>
</evidence>
<keyword evidence="7 20" id="KW-0812">Transmembrane</keyword>
<dbReference type="PROSITE" id="PS50110">
    <property type="entry name" value="RESPONSE_REGULATORY"/>
    <property type="match status" value="1"/>
</dbReference>
<dbReference type="SMART" id="SM00448">
    <property type="entry name" value="REC"/>
    <property type="match status" value="1"/>
</dbReference>
<feature type="domain" description="HAMP" evidence="23">
    <location>
        <begin position="360"/>
        <end position="412"/>
    </location>
</feature>
<dbReference type="InterPro" id="IPR038188">
    <property type="entry name" value="TorS_sensor_sf"/>
</dbReference>
<dbReference type="GO" id="GO:0000155">
    <property type="term" value="F:phosphorelay sensor kinase activity"/>
    <property type="evidence" value="ECO:0007669"/>
    <property type="project" value="InterPro"/>
</dbReference>
<dbReference type="SMART" id="SM00388">
    <property type="entry name" value="HisKA"/>
    <property type="match status" value="1"/>
</dbReference>